<feature type="region of interest" description="Disordered" evidence="1">
    <location>
        <begin position="62"/>
        <end position="84"/>
    </location>
</feature>
<accession>A0A0E0LVQ6</accession>
<keyword evidence="3" id="KW-1185">Reference proteome</keyword>
<dbReference type="AlphaFoldDB" id="A0A0E0LVQ6"/>
<reference evidence="2" key="1">
    <citation type="submission" date="2015-04" db="UniProtKB">
        <authorList>
            <consortium name="EnsemblPlants"/>
        </authorList>
    </citation>
    <scope>IDENTIFICATION</scope>
</reference>
<evidence type="ECO:0000256" key="1">
    <source>
        <dbReference type="SAM" id="MobiDB-lite"/>
    </source>
</evidence>
<dbReference type="HOGENOM" id="CLU_2531396_0_0_1"/>
<sequence length="84" mass="9003">MWEDGLGNLPLDPRGSCGARLFLSPHDPIIVITKATTASPPWVAGHAGAARRDGFDRRKELNPKSAKGFLKPSPTPKGFAVPKE</sequence>
<dbReference type="Proteomes" id="UP000026962">
    <property type="component" value="Chromosome 8"/>
</dbReference>
<evidence type="ECO:0000313" key="3">
    <source>
        <dbReference type="Proteomes" id="UP000026962"/>
    </source>
</evidence>
<dbReference type="EnsemblPlants" id="OPUNC08G15370.1">
    <property type="protein sequence ID" value="OPUNC08G15370.1"/>
    <property type="gene ID" value="OPUNC08G15370"/>
</dbReference>
<organism evidence="2">
    <name type="scientific">Oryza punctata</name>
    <name type="common">Red rice</name>
    <dbReference type="NCBI Taxonomy" id="4537"/>
    <lineage>
        <taxon>Eukaryota</taxon>
        <taxon>Viridiplantae</taxon>
        <taxon>Streptophyta</taxon>
        <taxon>Embryophyta</taxon>
        <taxon>Tracheophyta</taxon>
        <taxon>Spermatophyta</taxon>
        <taxon>Magnoliopsida</taxon>
        <taxon>Liliopsida</taxon>
        <taxon>Poales</taxon>
        <taxon>Poaceae</taxon>
        <taxon>BOP clade</taxon>
        <taxon>Oryzoideae</taxon>
        <taxon>Oryzeae</taxon>
        <taxon>Oryzinae</taxon>
        <taxon>Oryza</taxon>
    </lineage>
</organism>
<proteinExistence type="predicted"/>
<name>A0A0E0LVQ6_ORYPU</name>
<dbReference type="Gramene" id="OPUNC08G15370.1">
    <property type="protein sequence ID" value="OPUNC08G15370.1"/>
    <property type="gene ID" value="OPUNC08G15370"/>
</dbReference>
<evidence type="ECO:0000313" key="2">
    <source>
        <dbReference type="EnsemblPlants" id="OPUNC08G15370.1"/>
    </source>
</evidence>
<reference evidence="2" key="2">
    <citation type="submission" date="2018-05" db="EMBL/GenBank/DDBJ databases">
        <title>OpunRS2 (Oryza punctata Reference Sequence Version 2).</title>
        <authorList>
            <person name="Zhang J."/>
            <person name="Kudrna D."/>
            <person name="Lee S."/>
            <person name="Talag J."/>
            <person name="Welchert J."/>
            <person name="Wing R.A."/>
        </authorList>
    </citation>
    <scope>NUCLEOTIDE SEQUENCE [LARGE SCALE GENOMIC DNA]</scope>
</reference>
<protein>
    <submittedName>
        <fullName evidence="2">Uncharacterized protein</fullName>
    </submittedName>
</protein>